<protein>
    <recommendedName>
        <fullName evidence="1">F-box associated beta-propeller type 1 domain-containing protein</fullName>
    </recommendedName>
</protein>
<gene>
    <name evidence="2" type="ORF">CDL15_Pgr018225</name>
    <name evidence="3" type="ORF">CRG98_024113</name>
</gene>
<dbReference type="EMBL" id="PGOL01001693">
    <property type="protein sequence ID" value="PKI55501.1"/>
    <property type="molecule type" value="Genomic_DNA"/>
</dbReference>
<organism evidence="2 4">
    <name type="scientific">Punica granatum</name>
    <name type="common">Pomegranate</name>
    <dbReference type="NCBI Taxonomy" id="22663"/>
    <lineage>
        <taxon>Eukaryota</taxon>
        <taxon>Viridiplantae</taxon>
        <taxon>Streptophyta</taxon>
        <taxon>Embryophyta</taxon>
        <taxon>Tracheophyta</taxon>
        <taxon>Spermatophyta</taxon>
        <taxon>Magnoliopsida</taxon>
        <taxon>eudicotyledons</taxon>
        <taxon>Gunneridae</taxon>
        <taxon>Pentapetalae</taxon>
        <taxon>rosids</taxon>
        <taxon>malvids</taxon>
        <taxon>Myrtales</taxon>
        <taxon>Lythraceae</taxon>
        <taxon>Punica</taxon>
    </lineage>
</organism>
<dbReference type="EMBL" id="MTKT01004293">
    <property type="protein sequence ID" value="OWM72340.1"/>
    <property type="molecule type" value="Genomic_DNA"/>
</dbReference>
<keyword evidence="5" id="KW-1185">Reference proteome</keyword>
<dbReference type="AlphaFoldDB" id="A0A218WIY6"/>
<reference evidence="2" key="2">
    <citation type="submission" date="2017-06" db="EMBL/GenBank/DDBJ databases">
        <title>The pomegranate genome and the genomics of punicalagin biosynthesis.</title>
        <authorList>
            <person name="Xu C."/>
        </authorList>
    </citation>
    <scope>NUCLEOTIDE SEQUENCE [LARGE SCALE GENOMIC DNA]</scope>
    <source>
        <tissue evidence="2">Fresh leaf</tissue>
    </source>
</reference>
<dbReference type="PANTHER" id="PTHR31672">
    <property type="entry name" value="BNACNNG10540D PROTEIN"/>
    <property type="match status" value="1"/>
</dbReference>
<dbReference type="Proteomes" id="UP000197138">
    <property type="component" value="Unassembled WGS sequence"/>
</dbReference>
<dbReference type="InterPro" id="IPR036047">
    <property type="entry name" value="F-box-like_dom_sf"/>
</dbReference>
<dbReference type="SUPFAM" id="SSF81383">
    <property type="entry name" value="F-box domain"/>
    <property type="match status" value="1"/>
</dbReference>
<feature type="domain" description="F-box associated beta-propeller type 1" evidence="1">
    <location>
        <begin position="201"/>
        <end position="345"/>
    </location>
</feature>
<dbReference type="Pfam" id="PF07734">
    <property type="entry name" value="FBA_1"/>
    <property type="match status" value="1"/>
</dbReference>
<accession>A0A218WIY6</accession>
<dbReference type="Proteomes" id="UP000233551">
    <property type="component" value="Unassembled WGS sequence"/>
</dbReference>
<sequence length="369" mass="41373">MADGGGIESRGSSTVAGAYVIPDILLRLPMKTLMLCKYVSKPWCDLIRSPAFVAAHLRHSSHLGRGYHLQMPQVSESPFIDDPVLPPGWDLTHPDLCSLASESTFAKRGTVPVTIDPNSHAFQIVGSVNGQICISRLHPREAFCPFFRHWNPSIRKLENLGNERFEVKFTCQSGITISRPRFTLLGSDSRSLFKPKNVSCLAGGYRSLCLYGAIHWAASESLDHAYSSILTFDVAAEAFREIPMPHDCLDGIDLEEGMPCVFINNYKNKVCLIVHFPNFGTGGGQRIHVWVMNEYGVLSSWAKQFKLVLREKIQRSFGFTRYRDILLVKDDGKVVVCKPEKMEFKSTALEGIAERFDVVNLTKSLVWFD</sequence>
<evidence type="ECO:0000313" key="4">
    <source>
        <dbReference type="Proteomes" id="UP000197138"/>
    </source>
</evidence>
<dbReference type="PANTHER" id="PTHR31672:SF13">
    <property type="entry name" value="F-BOX PROTEIN CPR30-LIKE"/>
    <property type="match status" value="1"/>
</dbReference>
<dbReference type="NCBIfam" id="TIGR01640">
    <property type="entry name" value="F_box_assoc_1"/>
    <property type="match status" value="1"/>
</dbReference>
<name>A0A218WIY6_PUNGR</name>
<dbReference type="InterPro" id="IPR006527">
    <property type="entry name" value="F-box-assoc_dom_typ1"/>
</dbReference>
<evidence type="ECO:0000313" key="2">
    <source>
        <dbReference type="EMBL" id="OWM72340.1"/>
    </source>
</evidence>
<evidence type="ECO:0000313" key="5">
    <source>
        <dbReference type="Proteomes" id="UP000233551"/>
    </source>
</evidence>
<reference evidence="4" key="1">
    <citation type="journal article" date="2017" name="Plant J.">
        <title>The pomegranate (Punica granatum L.) genome and the genomics of punicalagin biosynthesis.</title>
        <authorList>
            <person name="Qin G."/>
            <person name="Xu C."/>
            <person name="Ming R."/>
            <person name="Tang H."/>
            <person name="Guyot R."/>
            <person name="Kramer E.M."/>
            <person name="Hu Y."/>
            <person name="Yi X."/>
            <person name="Qi Y."/>
            <person name="Xu X."/>
            <person name="Gao Z."/>
            <person name="Pan H."/>
            <person name="Jian J."/>
            <person name="Tian Y."/>
            <person name="Yue Z."/>
            <person name="Xu Y."/>
        </authorList>
    </citation>
    <scope>NUCLEOTIDE SEQUENCE [LARGE SCALE GENOMIC DNA]</scope>
    <source>
        <strain evidence="4">cv. Dabenzi</strain>
    </source>
</reference>
<proteinExistence type="predicted"/>
<evidence type="ECO:0000313" key="3">
    <source>
        <dbReference type="EMBL" id="PKI55501.1"/>
    </source>
</evidence>
<dbReference type="InterPro" id="IPR050796">
    <property type="entry name" value="SCF_F-box_component"/>
</dbReference>
<dbReference type="InterPro" id="IPR017451">
    <property type="entry name" value="F-box-assoc_interact_dom"/>
</dbReference>
<evidence type="ECO:0000259" key="1">
    <source>
        <dbReference type="Pfam" id="PF07734"/>
    </source>
</evidence>
<comment type="caution">
    <text evidence="2">The sequence shown here is derived from an EMBL/GenBank/DDBJ whole genome shotgun (WGS) entry which is preliminary data.</text>
</comment>
<reference evidence="3 5" key="3">
    <citation type="submission" date="2017-11" db="EMBL/GenBank/DDBJ databases">
        <title>De-novo sequencing of pomegranate (Punica granatum L.) genome.</title>
        <authorList>
            <person name="Akparov Z."/>
            <person name="Amiraslanov A."/>
            <person name="Hajiyeva S."/>
            <person name="Abbasov M."/>
            <person name="Kaur K."/>
            <person name="Hamwieh A."/>
            <person name="Solovyev V."/>
            <person name="Salamov A."/>
            <person name="Braich B."/>
            <person name="Kosarev P."/>
            <person name="Mahmoud A."/>
            <person name="Hajiyev E."/>
            <person name="Babayeva S."/>
            <person name="Izzatullayeva V."/>
            <person name="Mammadov A."/>
            <person name="Mammadov A."/>
            <person name="Sharifova S."/>
            <person name="Ojaghi J."/>
            <person name="Eynullazada K."/>
            <person name="Bayramov B."/>
            <person name="Abdulazimova A."/>
            <person name="Shahmuradov I."/>
        </authorList>
    </citation>
    <scope>NUCLEOTIDE SEQUENCE [LARGE SCALE GENOMIC DNA]</scope>
    <source>
        <strain evidence="3">AG2017</strain>
        <strain evidence="5">cv. AG2017</strain>
        <tissue evidence="3">Leaf</tissue>
    </source>
</reference>